<feature type="transmembrane region" description="Helical" evidence="1">
    <location>
        <begin position="42"/>
        <end position="64"/>
    </location>
</feature>
<keyword evidence="1" id="KW-0472">Membrane</keyword>
<dbReference type="EMBL" id="UINC01002139">
    <property type="protein sequence ID" value="SUZ93352.1"/>
    <property type="molecule type" value="Genomic_DNA"/>
</dbReference>
<keyword evidence="1" id="KW-1133">Transmembrane helix</keyword>
<evidence type="ECO:0008006" key="3">
    <source>
        <dbReference type="Google" id="ProtNLM"/>
    </source>
</evidence>
<gene>
    <name evidence="2" type="ORF">METZ01_LOCUS46206</name>
</gene>
<accession>A0A381RNB6</accession>
<name>A0A381RNB6_9ZZZZ</name>
<evidence type="ECO:0000313" key="2">
    <source>
        <dbReference type="EMBL" id="SUZ93352.1"/>
    </source>
</evidence>
<protein>
    <recommendedName>
        <fullName evidence="3">DUF1616 domain-containing protein</fullName>
    </recommendedName>
</protein>
<proteinExistence type="predicted"/>
<dbReference type="AlphaFoldDB" id="A0A381RNB6"/>
<reference evidence="2" key="1">
    <citation type="submission" date="2018-05" db="EMBL/GenBank/DDBJ databases">
        <authorList>
            <person name="Lanie J.A."/>
            <person name="Ng W.-L."/>
            <person name="Kazmierczak K.M."/>
            <person name="Andrzejewski T.M."/>
            <person name="Davidsen T.M."/>
            <person name="Wayne K.J."/>
            <person name="Tettelin H."/>
            <person name="Glass J.I."/>
            <person name="Rusch D."/>
            <person name="Podicherti R."/>
            <person name="Tsui H.-C.T."/>
            <person name="Winkler M.E."/>
        </authorList>
    </citation>
    <scope>NUCLEOTIDE SEQUENCE</scope>
</reference>
<organism evidence="2">
    <name type="scientific">marine metagenome</name>
    <dbReference type="NCBI Taxonomy" id="408172"/>
    <lineage>
        <taxon>unclassified sequences</taxon>
        <taxon>metagenomes</taxon>
        <taxon>ecological metagenomes</taxon>
    </lineage>
</organism>
<evidence type="ECO:0000256" key="1">
    <source>
        <dbReference type="SAM" id="Phobius"/>
    </source>
</evidence>
<sequence length="187" mass="21442">MGLLERLRSEDEEADSQAAHEVLERLERIEEEARRHISPTRVIFASVAVILLLAASLFVLTWIVPYDRVSVDVVYRQGGPGHIVLVELDNDGSRTIEDIDLQVRFIDSDGVEVSRSSFLRDNLPAHSSVSGDDMELLIDGASVWENYTIEILLYYDSYSGQRSERWTHDVGEWTMEIFADKSQYRFF</sequence>
<keyword evidence="1" id="KW-0812">Transmembrane</keyword>